<organism evidence="5 6">
    <name type="scientific">Cerasicoccus arenae</name>
    <dbReference type="NCBI Taxonomy" id="424488"/>
    <lineage>
        <taxon>Bacteria</taxon>
        <taxon>Pseudomonadati</taxon>
        <taxon>Verrucomicrobiota</taxon>
        <taxon>Opitutia</taxon>
        <taxon>Puniceicoccales</taxon>
        <taxon>Cerasicoccaceae</taxon>
        <taxon>Cerasicoccus</taxon>
    </lineage>
</organism>
<dbReference type="EMBL" id="BMXG01000008">
    <property type="protein sequence ID" value="GHC00137.1"/>
    <property type="molecule type" value="Genomic_DNA"/>
</dbReference>
<keyword evidence="2" id="KW-0333">Golgi apparatus</keyword>
<evidence type="ECO:0000313" key="5">
    <source>
        <dbReference type="EMBL" id="GHC00137.1"/>
    </source>
</evidence>
<evidence type="ECO:0008006" key="7">
    <source>
        <dbReference type="Google" id="ProtNLM"/>
    </source>
</evidence>
<dbReference type="PANTHER" id="PTHR12704">
    <property type="entry name" value="TRANS-GOLGI PROTEIN GMX33"/>
    <property type="match status" value="1"/>
</dbReference>
<dbReference type="Proteomes" id="UP000642829">
    <property type="component" value="Unassembled WGS sequence"/>
</dbReference>
<dbReference type="GO" id="GO:0005829">
    <property type="term" value="C:cytosol"/>
    <property type="evidence" value="ECO:0007669"/>
    <property type="project" value="TreeGrafter"/>
</dbReference>
<comment type="caution">
    <text evidence="5">The sequence shown here is derived from an EMBL/GenBank/DDBJ whole genome shotgun (WGS) entry which is preliminary data.</text>
</comment>
<dbReference type="AlphaFoldDB" id="A0A8J3D9Y2"/>
<keyword evidence="4" id="KW-0472">Membrane</keyword>
<evidence type="ECO:0000256" key="4">
    <source>
        <dbReference type="ARBA" id="ARBA00023136"/>
    </source>
</evidence>
<protein>
    <recommendedName>
        <fullName evidence="7">GPP34 family phosphoprotein</fullName>
    </recommendedName>
</protein>
<keyword evidence="3" id="KW-0446">Lipid-binding</keyword>
<gene>
    <name evidence="5" type="ORF">GCM10007047_15490</name>
</gene>
<dbReference type="GO" id="GO:0048194">
    <property type="term" value="P:Golgi vesicle budding"/>
    <property type="evidence" value="ECO:0007669"/>
    <property type="project" value="TreeGrafter"/>
</dbReference>
<dbReference type="GO" id="GO:0070273">
    <property type="term" value="F:phosphatidylinositol-4-phosphate binding"/>
    <property type="evidence" value="ECO:0007669"/>
    <property type="project" value="InterPro"/>
</dbReference>
<dbReference type="GO" id="GO:0007030">
    <property type="term" value="P:Golgi organization"/>
    <property type="evidence" value="ECO:0007669"/>
    <property type="project" value="TreeGrafter"/>
</dbReference>
<dbReference type="PANTHER" id="PTHR12704:SF2">
    <property type="entry name" value="GOLGI PHOSPHOPROTEIN 3 HOMOLOG SAURON"/>
    <property type="match status" value="1"/>
</dbReference>
<accession>A0A8J3D9Y2</accession>
<evidence type="ECO:0000256" key="3">
    <source>
        <dbReference type="ARBA" id="ARBA00023121"/>
    </source>
</evidence>
<dbReference type="InterPro" id="IPR008628">
    <property type="entry name" value="GPP34-like"/>
</dbReference>
<dbReference type="GO" id="GO:0006890">
    <property type="term" value="P:retrograde vesicle-mediated transport, Golgi to endoplasmic reticulum"/>
    <property type="evidence" value="ECO:0007669"/>
    <property type="project" value="TreeGrafter"/>
</dbReference>
<name>A0A8J3D9Y2_9BACT</name>
<reference evidence="5" key="2">
    <citation type="submission" date="2020-09" db="EMBL/GenBank/DDBJ databases">
        <authorList>
            <person name="Sun Q."/>
            <person name="Kim S."/>
        </authorList>
    </citation>
    <scope>NUCLEOTIDE SEQUENCE</scope>
    <source>
        <strain evidence="5">KCTC 12870</strain>
    </source>
</reference>
<dbReference type="GO" id="GO:0043001">
    <property type="term" value="P:Golgi to plasma membrane protein transport"/>
    <property type="evidence" value="ECO:0007669"/>
    <property type="project" value="TreeGrafter"/>
</dbReference>
<dbReference type="InterPro" id="IPR038261">
    <property type="entry name" value="GPP34-like_sf"/>
</dbReference>
<proteinExistence type="predicted"/>
<dbReference type="Pfam" id="PF05719">
    <property type="entry name" value="GPP34"/>
    <property type="match status" value="1"/>
</dbReference>
<evidence type="ECO:0000256" key="1">
    <source>
        <dbReference type="ARBA" id="ARBA00004255"/>
    </source>
</evidence>
<keyword evidence="6" id="KW-1185">Reference proteome</keyword>
<evidence type="ECO:0000256" key="2">
    <source>
        <dbReference type="ARBA" id="ARBA00023034"/>
    </source>
</evidence>
<sequence length="218" mass="24692">MSLRFAEEILLLALDDKSGKLHALPEGSLNLAIAGGLIMELAFSNVIDTDDKSLQVLSREKMGDQLLDDVLAKIPEESPLSIQRALNAVTADIDTWKSRLFDELKERGILQQEEHRFLFVLKERRYPVIDDREEQEVKLRIREVVLDHEAIPDPRDVVVICLMNACDLSSVVFSEHELEQHRARIETIAKMDFVGQALSQAVNKIQQALLEVMAYSGM</sequence>
<dbReference type="GO" id="GO:0012505">
    <property type="term" value="C:endomembrane system"/>
    <property type="evidence" value="ECO:0007669"/>
    <property type="project" value="UniProtKB-ARBA"/>
</dbReference>
<comment type="subcellular location">
    <subcellularLocation>
        <location evidence="1">Golgi apparatus membrane</location>
        <topology evidence="1">Peripheral membrane protein</topology>
        <orientation evidence="1">Cytoplasmic side</orientation>
    </subcellularLocation>
</comment>
<dbReference type="Gene3D" id="1.10.3630.10">
    <property type="entry name" value="yeast vps74-n-term truncation variant domain like"/>
    <property type="match status" value="1"/>
</dbReference>
<dbReference type="RefSeq" id="WP_189513660.1">
    <property type="nucleotide sequence ID" value="NZ_BMXG01000008.1"/>
</dbReference>
<evidence type="ECO:0000313" key="6">
    <source>
        <dbReference type="Proteomes" id="UP000642829"/>
    </source>
</evidence>
<reference evidence="5" key="1">
    <citation type="journal article" date="2014" name="Int. J. Syst. Evol. Microbiol.">
        <title>Complete genome sequence of Corynebacterium casei LMG S-19264T (=DSM 44701T), isolated from a smear-ripened cheese.</title>
        <authorList>
            <consortium name="US DOE Joint Genome Institute (JGI-PGF)"/>
            <person name="Walter F."/>
            <person name="Albersmeier A."/>
            <person name="Kalinowski J."/>
            <person name="Ruckert C."/>
        </authorList>
    </citation>
    <scope>NUCLEOTIDE SEQUENCE</scope>
    <source>
        <strain evidence="5">KCTC 12870</strain>
    </source>
</reference>